<evidence type="ECO:0000256" key="1">
    <source>
        <dbReference type="SAM" id="Phobius"/>
    </source>
</evidence>
<reference evidence="2 3" key="1">
    <citation type="submission" date="2024-10" db="EMBL/GenBank/DDBJ databases">
        <title>The Natural Products Discovery Center: Release of the First 8490 Sequenced Strains for Exploring Actinobacteria Biosynthetic Diversity.</title>
        <authorList>
            <person name="Kalkreuter E."/>
            <person name="Kautsar S.A."/>
            <person name="Yang D."/>
            <person name="Bader C.D."/>
            <person name="Teijaro C.N."/>
            <person name="Fluegel L."/>
            <person name="Davis C.M."/>
            <person name="Simpson J.R."/>
            <person name="Lauterbach L."/>
            <person name="Steele A.D."/>
            <person name="Gui C."/>
            <person name="Meng S."/>
            <person name="Li G."/>
            <person name="Viehrig K."/>
            <person name="Ye F."/>
            <person name="Su P."/>
            <person name="Kiefer A.F."/>
            <person name="Nichols A."/>
            <person name="Cepeda A.J."/>
            <person name="Yan W."/>
            <person name="Fan B."/>
            <person name="Jiang Y."/>
            <person name="Adhikari A."/>
            <person name="Zheng C.-J."/>
            <person name="Schuster L."/>
            <person name="Cowan T.M."/>
            <person name="Smanski M.J."/>
            <person name="Chevrette M.G."/>
            <person name="De Carvalho L.P.S."/>
            <person name="Shen B."/>
        </authorList>
    </citation>
    <scope>NUCLEOTIDE SEQUENCE [LARGE SCALE GENOMIC DNA]</scope>
    <source>
        <strain evidence="2 3">NPDC000087</strain>
    </source>
</reference>
<keyword evidence="1" id="KW-1133">Transmembrane helix</keyword>
<proteinExistence type="predicted"/>
<dbReference type="RefSeq" id="WP_020510446.1">
    <property type="nucleotide sequence ID" value="NZ_JBIAZU010000002.1"/>
</dbReference>
<gene>
    <name evidence="2" type="ORF">ACFY35_14045</name>
</gene>
<organism evidence="2 3">
    <name type="scientific">Paractinoplanes globisporus</name>
    <dbReference type="NCBI Taxonomy" id="113565"/>
    <lineage>
        <taxon>Bacteria</taxon>
        <taxon>Bacillati</taxon>
        <taxon>Actinomycetota</taxon>
        <taxon>Actinomycetes</taxon>
        <taxon>Micromonosporales</taxon>
        <taxon>Micromonosporaceae</taxon>
        <taxon>Paractinoplanes</taxon>
    </lineage>
</organism>
<feature type="transmembrane region" description="Helical" evidence="1">
    <location>
        <begin position="25"/>
        <end position="48"/>
    </location>
</feature>
<sequence length="171" mass="17520">MTAPDGPPDAVALRPGTGAGLRRKFLALLGFALPAALISLAPPLWLAARSPGEPLAWTVTIGCVLALVSWLYAFAALARARTAVHGDVLVRPVALASASLARTGGRAGWLGAPLVLAAGLLQHARGVDDALALGMVLAAACLVPAVSNDGARRLIVQIGLWRALPKYPDSQ</sequence>
<comment type="caution">
    <text evidence="2">The sequence shown here is derived from an EMBL/GenBank/DDBJ whole genome shotgun (WGS) entry which is preliminary data.</text>
</comment>
<evidence type="ECO:0000313" key="3">
    <source>
        <dbReference type="Proteomes" id="UP001602245"/>
    </source>
</evidence>
<keyword evidence="1" id="KW-0812">Transmembrane</keyword>
<dbReference type="EMBL" id="JBIAZU010000002">
    <property type="protein sequence ID" value="MFF5290562.1"/>
    <property type="molecule type" value="Genomic_DNA"/>
</dbReference>
<evidence type="ECO:0000313" key="2">
    <source>
        <dbReference type="EMBL" id="MFF5290562.1"/>
    </source>
</evidence>
<feature type="transmembrane region" description="Helical" evidence="1">
    <location>
        <begin position="54"/>
        <end position="75"/>
    </location>
</feature>
<keyword evidence="1" id="KW-0472">Membrane</keyword>
<name>A0ABW6WB72_9ACTN</name>
<accession>A0ABW6WB72</accession>
<protein>
    <submittedName>
        <fullName evidence="2">Uncharacterized protein</fullName>
    </submittedName>
</protein>
<keyword evidence="3" id="KW-1185">Reference proteome</keyword>
<dbReference type="Proteomes" id="UP001602245">
    <property type="component" value="Unassembled WGS sequence"/>
</dbReference>